<keyword evidence="1" id="KW-0812">Transmembrane</keyword>
<dbReference type="RefSeq" id="WP_281841776.1">
    <property type="nucleotide sequence ID" value="NZ_BROH01000004.1"/>
</dbReference>
<sequence>MLIAAAWLYALLALVLVLFQLALAFGAPWGHLAMGGRWPGRFPVRLRLGAVLQGALIALFALVVLGRAGAVSPAPPGWLFWIAVVFAAISAVMNLITPSIPERRLWGPVALLMLIAILRVAYG</sequence>
<evidence type="ECO:0000313" key="3">
    <source>
        <dbReference type="Proteomes" id="UP001144205"/>
    </source>
</evidence>
<reference evidence="2" key="1">
    <citation type="journal article" date="2023" name="Int. J. Syst. Evol. Microbiol.">
        <title>Sinisalibacter aestuarii sp. nov., isolated from estuarine sediment of the Arakawa River.</title>
        <authorList>
            <person name="Arafat S.T."/>
            <person name="Hirano S."/>
            <person name="Sato A."/>
            <person name="Takeuchi K."/>
            <person name="Yasuda T."/>
            <person name="Terahara T."/>
            <person name="Hamada M."/>
            <person name="Kobayashi T."/>
        </authorList>
    </citation>
    <scope>NUCLEOTIDE SEQUENCE</scope>
    <source>
        <strain evidence="2">B-399</strain>
    </source>
</reference>
<proteinExistence type="predicted"/>
<dbReference type="Proteomes" id="UP001144205">
    <property type="component" value="Unassembled WGS sequence"/>
</dbReference>
<name>A0ABQ5LS16_9RHOB</name>
<dbReference type="EMBL" id="BROH01000004">
    <property type="protein sequence ID" value="GKY87792.1"/>
    <property type="molecule type" value="Genomic_DNA"/>
</dbReference>
<evidence type="ECO:0000256" key="1">
    <source>
        <dbReference type="SAM" id="Phobius"/>
    </source>
</evidence>
<keyword evidence="1" id="KW-0472">Membrane</keyword>
<feature type="transmembrane region" description="Helical" evidence="1">
    <location>
        <begin position="48"/>
        <end position="66"/>
    </location>
</feature>
<feature type="transmembrane region" description="Helical" evidence="1">
    <location>
        <begin position="105"/>
        <end position="122"/>
    </location>
</feature>
<protein>
    <submittedName>
        <fullName evidence="2">Uncharacterized protein</fullName>
    </submittedName>
</protein>
<comment type="caution">
    <text evidence="2">The sequence shown here is derived from an EMBL/GenBank/DDBJ whole genome shotgun (WGS) entry which is preliminary data.</text>
</comment>
<feature type="transmembrane region" description="Helical" evidence="1">
    <location>
        <begin position="78"/>
        <end position="99"/>
    </location>
</feature>
<accession>A0ABQ5LS16</accession>
<keyword evidence="3" id="KW-1185">Reference proteome</keyword>
<organism evidence="2 3">
    <name type="scientific">Sinisalibacter aestuarii</name>
    <dbReference type="NCBI Taxonomy" id="2949426"/>
    <lineage>
        <taxon>Bacteria</taxon>
        <taxon>Pseudomonadati</taxon>
        <taxon>Pseudomonadota</taxon>
        <taxon>Alphaproteobacteria</taxon>
        <taxon>Rhodobacterales</taxon>
        <taxon>Roseobacteraceae</taxon>
        <taxon>Sinisalibacter</taxon>
    </lineage>
</organism>
<keyword evidence="1" id="KW-1133">Transmembrane helix</keyword>
<gene>
    <name evidence="2" type="ORF">STA1M1_16610</name>
</gene>
<evidence type="ECO:0000313" key="2">
    <source>
        <dbReference type="EMBL" id="GKY87792.1"/>
    </source>
</evidence>